<protein>
    <submittedName>
        <fullName evidence="2">Hydrogenase expression protein HupH</fullName>
    </submittedName>
</protein>
<dbReference type="AlphaFoldDB" id="A0A523YMW9"/>
<sequence length="252" mass="27244">MFYNSHQNNNQEGGYKKSGMRVKIVIPNSSIKFRDSQVEERRKAASPGNEVEVVCLSHGPVSIESAYDEALAAPYIIEEVKKAEKEGYDAVSLDCAMDTVVRACREAVTIPVTSAGEASYLLAMGLCTKFSVVTVLKSTADEIKENINKYGFGSRVASVRFANIPVLDLKDEEKAFKAILAEAKIAIENDGAEGIVLGCTGMSSLAKKLQQELGVPVIDPAVASLKLAEIYVTMGLKTSKIAYEVPSEKEIL</sequence>
<proteinExistence type="inferred from homology"/>
<name>A0A523YMW9_UNCAE</name>
<organism evidence="2 3">
    <name type="scientific">Aerophobetes bacterium</name>
    <dbReference type="NCBI Taxonomy" id="2030807"/>
    <lineage>
        <taxon>Bacteria</taxon>
        <taxon>Candidatus Aerophobota</taxon>
    </lineage>
</organism>
<comment type="caution">
    <text evidence="2">The sequence shown here is derived from an EMBL/GenBank/DDBJ whole genome shotgun (WGS) entry which is preliminary data.</text>
</comment>
<dbReference type="SUPFAM" id="SSF53681">
    <property type="entry name" value="Aspartate/glutamate racemase"/>
    <property type="match status" value="1"/>
</dbReference>
<dbReference type="GO" id="GO:0047661">
    <property type="term" value="F:amino-acid racemase activity"/>
    <property type="evidence" value="ECO:0007669"/>
    <property type="project" value="InterPro"/>
</dbReference>
<dbReference type="Gene3D" id="3.40.50.12500">
    <property type="match status" value="1"/>
</dbReference>
<dbReference type="Proteomes" id="UP000316925">
    <property type="component" value="Unassembled WGS sequence"/>
</dbReference>
<reference evidence="2 3" key="1">
    <citation type="submission" date="2019-03" db="EMBL/GenBank/DDBJ databases">
        <title>Metabolic potential of uncultured bacteria and archaea associated with petroleum seepage in deep-sea sediments.</title>
        <authorList>
            <person name="Dong X."/>
            <person name="Hubert C."/>
        </authorList>
    </citation>
    <scope>NUCLEOTIDE SEQUENCE [LARGE SCALE GENOMIC DNA]</scope>
    <source>
        <strain evidence="2">E29_bin28</strain>
    </source>
</reference>
<dbReference type="InterPro" id="IPR015942">
    <property type="entry name" value="Asp/Glu/hydantoin_racemase"/>
</dbReference>
<dbReference type="PANTHER" id="PTHR28047:SF5">
    <property type="entry name" value="PROTEIN DCG1"/>
    <property type="match status" value="1"/>
</dbReference>
<comment type="similarity">
    <text evidence="1">Belongs to the HyuE racemase family.</text>
</comment>
<dbReference type="InterPro" id="IPR052186">
    <property type="entry name" value="Hydantoin_racemase-like"/>
</dbReference>
<dbReference type="PANTHER" id="PTHR28047">
    <property type="entry name" value="PROTEIN DCG1"/>
    <property type="match status" value="1"/>
</dbReference>
<evidence type="ECO:0000313" key="3">
    <source>
        <dbReference type="Proteomes" id="UP000316925"/>
    </source>
</evidence>
<gene>
    <name evidence="2" type="ORF">E3J33_02995</name>
</gene>
<evidence type="ECO:0000313" key="2">
    <source>
        <dbReference type="EMBL" id="TET92841.1"/>
    </source>
</evidence>
<dbReference type="Pfam" id="PF01177">
    <property type="entry name" value="Asp_Glu_race"/>
    <property type="match status" value="1"/>
</dbReference>
<accession>A0A523YMW9</accession>
<dbReference type="InterPro" id="IPR001920">
    <property type="entry name" value="Asp/Glu_race"/>
</dbReference>
<evidence type="ECO:0000256" key="1">
    <source>
        <dbReference type="ARBA" id="ARBA00038414"/>
    </source>
</evidence>
<dbReference type="InterPro" id="IPR053714">
    <property type="entry name" value="Iso_Racemase_Enz_sf"/>
</dbReference>
<dbReference type="EMBL" id="SOIJ01000172">
    <property type="protein sequence ID" value="TET92841.1"/>
    <property type="molecule type" value="Genomic_DNA"/>
</dbReference>